<evidence type="ECO:0000256" key="8">
    <source>
        <dbReference type="ARBA" id="ARBA00023027"/>
    </source>
</evidence>
<dbReference type="GO" id="GO:0071949">
    <property type="term" value="F:FAD binding"/>
    <property type="evidence" value="ECO:0007669"/>
    <property type="project" value="TreeGrafter"/>
</dbReference>
<keyword evidence="4" id="KW-0028">Amino-acid biosynthesis</keyword>
<reference evidence="14" key="1">
    <citation type="submission" date="2020-12" db="EMBL/GenBank/DDBJ databases">
        <title>Genomic characterization of non-nitrogen-fixing Frankia strains.</title>
        <authorList>
            <person name="Carlos-Shanley C."/>
            <person name="Guerra T."/>
            <person name="Hahn D."/>
        </authorList>
    </citation>
    <scope>NUCLEOTIDE SEQUENCE</scope>
    <source>
        <strain evidence="14">CN6</strain>
    </source>
</reference>
<evidence type="ECO:0000256" key="3">
    <source>
        <dbReference type="ARBA" id="ARBA00006743"/>
    </source>
</evidence>
<dbReference type="EC" id="1.5.1.54" evidence="12"/>
<dbReference type="PANTHER" id="PTHR45754">
    <property type="entry name" value="METHYLENETETRAHYDROFOLATE REDUCTASE"/>
    <property type="match status" value="1"/>
</dbReference>
<dbReference type="AlphaFoldDB" id="A0A937RCP1"/>
<evidence type="ECO:0000256" key="5">
    <source>
        <dbReference type="ARBA" id="ARBA00022630"/>
    </source>
</evidence>
<feature type="compositionally biased region" description="Low complexity" evidence="13">
    <location>
        <begin position="7"/>
        <end position="28"/>
    </location>
</feature>
<evidence type="ECO:0000256" key="10">
    <source>
        <dbReference type="ARBA" id="ARBA00034478"/>
    </source>
</evidence>
<evidence type="ECO:0000256" key="12">
    <source>
        <dbReference type="RuleBase" id="RU003862"/>
    </source>
</evidence>
<dbReference type="GO" id="GO:0106312">
    <property type="term" value="F:methylenetetrahydrofolate reductase (NADH) activity"/>
    <property type="evidence" value="ECO:0007669"/>
    <property type="project" value="UniProtKB-EC"/>
</dbReference>
<comment type="similarity">
    <text evidence="3 12">Belongs to the methylenetetrahydrofolate reductase family.</text>
</comment>
<comment type="catalytic activity">
    <reaction evidence="11">
        <text>(6S)-5-methyl-5,6,7,8-tetrahydrofolate + NAD(+) = (6R)-5,10-methylene-5,6,7,8-tetrahydrofolate + NADH + H(+)</text>
        <dbReference type="Rhea" id="RHEA:19821"/>
        <dbReference type="ChEBI" id="CHEBI:15378"/>
        <dbReference type="ChEBI" id="CHEBI:15636"/>
        <dbReference type="ChEBI" id="CHEBI:18608"/>
        <dbReference type="ChEBI" id="CHEBI:57540"/>
        <dbReference type="ChEBI" id="CHEBI:57945"/>
        <dbReference type="EC" id="1.5.1.54"/>
    </reaction>
    <physiologicalReaction direction="right-to-left" evidence="11">
        <dbReference type="Rhea" id="RHEA:19823"/>
    </physiologicalReaction>
</comment>
<keyword evidence="5 12" id="KW-0285">Flavoprotein</keyword>
<dbReference type="NCBIfam" id="TIGR00676">
    <property type="entry name" value="fadh2"/>
    <property type="match status" value="1"/>
</dbReference>
<dbReference type="Proteomes" id="UP000604475">
    <property type="component" value="Unassembled WGS sequence"/>
</dbReference>
<evidence type="ECO:0000256" key="4">
    <source>
        <dbReference type="ARBA" id="ARBA00022605"/>
    </source>
</evidence>
<protein>
    <recommendedName>
        <fullName evidence="12">Methylenetetrahydrofolate reductase</fullName>
        <ecNumber evidence="12">1.5.1.54</ecNumber>
    </recommendedName>
</protein>
<evidence type="ECO:0000313" key="15">
    <source>
        <dbReference type="Proteomes" id="UP000604475"/>
    </source>
</evidence>
<dbReference type="Pfam" id="PF02219">
    <property type="entry name" value="MTHFR"/>
    <property type="match status" value="1"/>
</dbReference>
<evidence type="ECO:0000256" key="6">
    <source>
        <dbReference type="ARBA" id="ARBA00022827"/>
    </source>
</evidence>
<dbReference type="GO" id="GO:0005829">
    <property type="term" value="C:cytosol"/>
    <property type="evidence" value="ECO:0007669"/>
    <property type="project" value="InterPro"/>
</dbReference>
<evidence type="ECO:0000256" key="2">
    <source>
        <dbReference type="ARBA" id="ARBA00004777"/>
    </source>
</evidence>
<comment type="pathway">
    <text evidence="2 12">One-carbon metabolism; tetrahydrofolate interconversion.</text>
</comment>
<proteinExistence type="inferred from homology"/>
<dbReference type="PANTHER" id="PTHR45754:SF3">
    <property type="entry name" value="METHYLENETETRAHYDROFOLATE REDUCTASE (NADPH)"/>
    <property type="match status" value="1"/>
</dbReference>
<dbReference type="GO" id="GO:0035999">
    <property type="term" value="P:tetrahydrofolate interconversion"/>
    <property type="evidence" value="ECO:0007669"/>
    <property type="project" value="TreeGrafter"/>
</dbReference>
<dbReference type="GO" id="GO:0009086">
    <property type="term" value="P:methionine biosynthetic process"/>
    <property type="evidence" value="ECO:0007669"/>
    <property type="project" value="UniProtKB-KW"/>
</dbReference>
<dbReference type="EMBL" id="JAEACQ010000142">
    <property type="protein sequence ID" value="MBL7626560.1"/>
    <property type="molecule type" value="Genomic_DNA"/>
</dbReference>
<keyword evidence="7 12" id="KW-0560">Oxidoreductase</keyword>
<sequence length="335" mass="35784">MTAVGSAPVTTRPTAERPAAPPAGTARPSAQRARTVREILDAGEISYSFEFFPPKTPDGEKALWQALREIEALHPSFVSVTYGAGGSTRDGTIRVTERIATETTLTPLAHLTAVNHSVAELRQVIGNYAGAGVRNVLALRGDPPGNPGGEWLPHPQGLSYSSELVALVKSLGDFCAGVAAFPDKHPRSLDLESDADFLVRKFDAGADYAITQFFFGADDYFRLVERVRRRGYETPIIPGVMPVTNVAQIERMALLSGADFPADLAERLRAVADDPAAVREIGIEVATDLSDRLLTGGAPGLHFITLNRSSATREVCHAVRVRHSRLGAGHSGGPS</sequence>
<dbReference type="InterPro" id="IPR029041">
    <property type="entry name" value="FAD-linked_oxidoreductase-like"/>
</dbReference>
<comment type="cofactor">
    <cofactor evidence="1 12">
        <name>FAD</name>
        <dbReference type="ChEBI" id="CHEBI:57692"/>
    </cofactor>
</comment>
<comment type="pathway">
    <text evidence="10">Amino-acid biosynthesis; L-methionine biosynthesis via de novo pathway.</text>
</comment>
<comment type="caution">
    <text evidence="14">The sequence shown here is derived from an EMBL/GenBank/DDBJ whole genome shotgun (WGS) entry which is preliminary data.</text>
</comment>
<dbReference type="SUPFAM" id="SSF51730">
    <property type="entry name" value="FAD-linked oxidoreductase"/>
    <property type="match status" value="1"/>
</dbReference>
<dbReference type="InterPro" id="IPR003171">
    <property type="entry name" value="Mehydrof_redctse-like"/>
</dbReference>
<dbReference type="CDD" id="cd00537">
    <property type="entry name" value="MTHFR"/>
    <property type="match status" value="1"/>
</dbReference>
<feature type="region of interest" description="Disordered" evidence="13">
    <location>
        <begin position="1"/>
        <end position="33"/>
    </location>
</feature>
<accession>A0A937RCP1</accession>
<dbReference type="InterPro" id="IPR004620">
    <property type="entry name" value="MTHF_reductase_bac"/>
</dbReference>
<keyword evidence="6 12" id="KW-0274">FAD</keyword>
<evidence type="ECO:0000256" key="13">
    <source>
        <dbReference type="SAM" id="MobiDB-lite"/>
    </source>
</evidence>
<evidence type="ECO:0000256" key="11">
    <source>
        <dbReference type="ARBA" id="ARBA00048628"/>
    </source>
</evidence>
<keyword evidence="9" id="KW-0486">Methionine biosynthesis</keyword>
<evidence type="ECO:0000256" key="9">
    <source>
        <dbReference type="ARBA" id="ARBA00023167"/>
    </source>
</evidence>
<keyword evidence="8" id="KW-0520">NAD</keyword>
<evidence type="ECO:0000256" key="1">
    <source>
        <dbReference type="ARBA" id="ARBA00001974"/>
    </source>
</evidence>
<evidence type="ECO:0000313" key="14">
    <source>
        <dbReference type="EMBL" id="MBL7626560.1"/>
    </source>
</evidence>
<dbReference type="Gene3D" id="3.20.20.220">
    <property type="match status" value="1"/>
</dbReference>
<gene>
    <name evidence="14" type="primary">metF</name>
    <name evidence="14" type="ORF">I7412_05110</name>
</gene>
<name>A0A937RCP1_9ACTN</name>
<organism evidence="14 15">
    <name type="scientific">Frankia nepalensis</name>
    <dbReference type="NCBI Taxonomy" id="1836974"/>
    <lineage>
        <taxon>Bacteria</taxon>
        <taxon>Bacillati</taxon>
        <taxon>Actinomycetota</taxon>
        <taxon>Actinomycetes</taxon>
        <taxon>Frankiales</taxon>
        <taxon>Frankiaceae</taxon>
        <taxon>Frankia</taxon>
    </lineage>
</organism>
<keyword evidence="15" id="KW-1185">Reference proteome</keyword>
<evidence type="ECO:0000256" key="7">
    <source>
        <dbReference type="ARBA" id="ARBA00023002"/>
    </source>
</evidence>